<feature type="transmembrane region" description="Helical" evidence="1">
    <location>
        <begin position="55"/>
        <end position="82"/>
    </location>
</feature>
<proteinExistence type="predicted"/>
<keyword evidence="3" id="KW-1185">Reference proteome</keyword>
<keyword evidence="1" id="KW-0472">Membrane</keyword>
<sequence>MTTKGWIILGAVALSIILLSSLGAMLGLVAGAGLAYLGWRQATLSEAIVMKVLWWFVLVIGVLVGISSLPGMIGVVALYLLLKLYDKWKETKDYSYDKF</sequence>
<organism evidence="2 3">
    <name type="scientific">Alkalicoccobacillus plakortidis</name>
    <dbReference type="NCBI Taxonomy" id="444060"/>
    <lineage>
        <taxon>Bacteria</taxon>
        <taxon>Bacillati</taxon>
        <taxon>Bacillota</taxon>
        <taxon>Bacilli</taxon>
        <taxon>Bacillales</taxon>
        <taxon>Bacillaceae</taxon>
        <taxon>Alkalicoccobacillus</taxon>
    </lineage>
</organism>
<comment type="caution">
    <text evidence="2">The sequence shown here is derived from an EMBL/GenBank/DDBJ whole genome shotgun (WGS) entry which is preliminary data.</text>
</comment>
<evidence type="ECO:0000313" key="3">
    <source>
        <dbReference type="Proteomes" id="UP000051061"/>
    </source>
</evidence>
<keyword evidence="1" id="KW-0812">Transmembrane</keyword>
<name>A0A9D5HZ45_9BACI</name>
<dbReference type="AlphaFoldDB" id="A0A9D5HZ45"/>
<dbReference type="EMBL" id="LJJD01000008">
    <property type="protein sequence ID" value="KQL58426.1"/>
    <property type="molecule type" value="Genomic_DNA"/>
</dbReference>
<accession>A0A9D5HZ45</accession>
<evidence type="ECO:0000256" key="1">
    <source>
        <dbReference type="SAM" id="Phobius"/>
    </source>
</evidence>
<evidence type="ECO:0000313" key="2">
    <source>
        <dbReference type="EMBL" id="KQL58426.1"/>
    </source>
</evidence>
<keyword evidence="1" id="KW-1133">Transmembrane helix</keyword>
<protein>
    <submittedName>
        <fullName evidence="2">Uncharacterized protein</fullName>
    </submittedName>
</protein>
<reference evidence="2 3" key="1">
    <citation type="submission" date="2015-09" db="EMBL/GenBank/DDBJ databases">
        <title>Genome sequencing project for genomic taxonomy and phylogenomics of Bacillus-like bacteria.</title>
        <authorList>
            <person name="Liu B."/>
            <person name="Wang J."/>
            <person name="Zhu Y."/>
            <person name="Liu G."/>
            <person name="Chen Q."/>
            <person name="Chen Z."/>
            <person name="Lan J."/>
            <person name="Che J."/>
            <person name="Ge C."/>
            <person name="Shi H."/>
            <person name="Pan Z."/>
            <person name="Liu X."/>
        </authorList>
    </citation>
    <scope>NUCLEOTIDE SEQUENCE [LARGE SCALE GENOMIC DNA]</scope>
    <source>
        <strain evidence="2 3">DSM 19153</strain>
    </source>
</reference>
<gene>
    <name evidence="2" type="ORF">AN965_03825</name>
</gene>
<dbReference type="Proteomes" id="UP000051061">
    <property type="component" value="Unassembled WGS sequence"/>
</dbReference>